<dbReference type="Proteomes" id="UP000763557">
    <property type="component" value="Unassembled WGS sequence"/>
</dbReference>
<reference evidence="2 3" key="1">
    <citation type="submission" date="2020-01" db="EMBL/GenBank/DDBJ databases">
        <title>Kibdelosporangium persica a novel Actinomycetes from a hot desert in Iran.</title>
        <authorList>
            <person name="Safaei N."/>
            <person name="Zaburannyi N."/>
            <person name="Mueller R."/>
            <person name="Wink J."/>
        </authorList>
    </citation>
    <scope>NUCLEOTIDE SEQUENCE [LARGE SCALE GENOMIC DNA]</scope>
    <source>
        <strain evidence="2 3">4NS15</strain>
    </source>
</reference>
<accession>A0ABX2EVB7</accession>
<evidence type="ECO:0000313" key="3">
    <source>
        <dbReference type="Proteomes" id="UP000763557"/>
    </source>
</evidence>
<evidence type="ECO:0000313" key="2">
    <source>
        <dbReference type="EMBL" id="NRN62978.1"/>
    </source>
</evidence>
<gene>
    <name evidence="2" type="ORF">GC106_1790</name>
</gene>
<dbReference type="RefSeq" id="WP_173123309.1">
    <property type="nucleotide sequence ID" value="NZ_CBCSGW010000022.1"/>
</dbReference>
<name>A0ABX2EVB7_9PSEU</name>
<keyword evidence="3" id="KW-1185">Reference proteome</keyword>
<dbReference type="EMBL" id="JAAATY010000001">
    <property type="protein sequence ID" value="NRN62978.1"/>
    <property type="molecule type" value="Genomic_DNA"/>
</dbReference>
<evidence type="ECO:0000256" key="1">
    <source>
        <dbReference type="SAM" id="Coils"/>
    </source>
</evidence>
<sequence length="122" mass="13980">MTHQDPVAQYKEILDLTRQAAQKLAERERRRRVELVTEIAAAEKEIKSAAAQEEQVRKEITAWWRQVTARLAGLTWITPGRPPEPDPAGRPDRLDDYLAEIEPATNTFTAALRKAVWPKKPR</sequence>
<organism evidence="2 3">
    <name type="scientific">Kibdelosporangium persicum</name>
    <dbReference type="NCBI Taxonomy" id="2698649"/>
    <lineage>
        <taxon>Bacteria</taxon>
        <taxon>Bacillati</taxon>
        <taxon>Actinomycetota</taxon>
        <taxon>Actinomycetes</taxon>
        <taxon>Pseudonocardiales</taxon>
        <taxon>Pseudonocardiaceae</taxon>
        <taxon>Kibdelosporangium</taxon>
    </lineage>
</organism>
<protein>
    <submittedName>
        <fullName evidence="2">Uncharacterized protein</fullName>
    </submittedName>
</protein>
<keyword evidence="1" id="KW-0175">Coiled coil</keyword>
<comment type="caution">
    <text evidence="2">The sequence shown here is derived from an EMBL/GenBank/DDBJ whole genome shotgun (WGS) entry which is preliminary data.</text>
</comment>
<proteinExistence type="predicted"/>
<feature type="coiled-coil region" evidence="1">
    <location>
        <begin position="7"/>
        <end position="59"/>
    </location>
</feature>